<dbReference type="KEGG" id="vg:40078871"/>
<dbReference type="Proteomes" id="UP000222336">
    <property type="component" value="Segment"/>
</dbReference>
<reference evidence="2" key="1">
    <citation type="submission" date="2015-11" db="EMBL/GenBank/DDBJ databases">
        <authorList>
            <person name="Dogans D."/>
            <person name="Schneider V.M."/>
            <person name="Bradley K.W."/>
            <person name="Asai D.J."/>
            <person name="Bowman C.A."/>
            <person name="Russell D.A."/>
            <person name="Pope W.H."/>
            <person name="Jacobs-Sera D."/>
            <person name="Hendrix R.W."/>
            <person name="Hatfull G.F."/>
        </authorList>
    </citation>
    <scope>NUCLEOTIDE SEQUENCE [LARGE SCALE GENOMIC DNA]</scope>
</reference>
<dbReference type="RefSeq" id="YP_009603003.1">
    <property type="nucleotide sequence ID" value="NC_041947.1"/>
</dbReference>
<keyword evidence="2" id="KW-1185">Reference proteome</keyword>
<dbReference type="EMBL" id="KU160654">
    <property type="protein sequence ID" value="ALY09540.1"/>
    <property type="molecule type" value="Genomic_DNA"/>
</dbReference>
<proteinExistence type="predicted"/>
<organism evidence="1 2">
    <name type="scientific">Arthrobacter phage Laroye</name>
    <dbReference type="NCBI Taxonomy" id="1772305"/>
    <lineage>
        <taxon>Viruses</taxon>
        <taxon>Duplodnaviria</taxon>
        <taxon>Heunggongvirae</taxon>
        <taxon>Uroviricota</taxon>
        <taxon>Caudoviricetes</taxon>
        <taxon>Laroyevirus</taxon>
        <taxon>Laroyevirus laroye</taxon>
    </lineage>
</organism>
<evidence type="ECO:0000313" key="1">
    <source>
        <dbReference type="EMBL" id="ALY09540.1"/>
    </source>
</evidence>
<name>A0A0U4JHV5_9CAUD</name>
<evidence type="ECO:0000313" key="2">
    <source>
        <dbReference type="Proteomes" id="UP000222336"/>
    </source>
</evidence>
<dbReference type="GeneID" id="40078871"/>
<gene>
    <name evidence="1" type="primary">13</name>
    <name evidence="1" type="ORF">LAROYE_13</name>
</gene>
<accession>A0A0U4JHV5</accession>
<protein>
    <submittedName>
        <fullName evidence="1">Uncharacterized protein</fullName>
    </submittedName>
</protein>
<sequence>MTAVVNLDEYMPVPLPEPEPEAIDMAMEIVMDDVKFQRDQIAKRGRRHAWKNRPMRNLTARLDAAAKSSDPYGSLMTYLDELMFLENEMRQVIQTVREITGDDV</sequence>